<evidence type="ECO:0000259" key="3">
    <source>
        <dbReference type="Pfam" id="PF03781"/>
    </source>
</evidence>
<dbReference type="InterPro" id="IPR005532">
    <property type="entry name" value="SUMF_dom"/>
</dbReference>
<dbReference type="InterPro" id="IPR051043">
    <property type="entry name" value="Sulfatase_Mod_Factor_Kinase"/>
</dbReference>
<dbReference type="GO" id="GO:0120147">
    <property type="term" value="F:formylglycine-generating oxidase activity"/>
    <property type="evidence" value="ECO:0007669"/>
    <property type="project" value="TreeGrafter"/>
</dbReference>
<sequence length="574" mass="62626">MSESARRAAWPLALLLTLAGTARAADEAPAAPDPLYDPQPLADDVTLPLPCDGKLVLRYIYVLARSALDDREVNLGYAFSENDPGYRQGFLAGFRRAHINGQFELADLPPAWRERLAGHLPSGGDGLRPMLYFIGKYEVTQYQYAAVMAQEPWLRGTQAEPPACPKADARSRLPMVEVSWYDALRFTALYTQWLGRTHADALPALAGGPNSAAGGAPSFVRLPTETEWEFAARGGHAVDRQALEARLFPRRSAEATEDGPLREWAVYNQVVGGSGQAARLAPIGTRKPNPAGLFDVIGNAAEMVLDPFLMVRGGGRFGGGTGGFIVKGGNYLEGEQALFTGMRREYPLFGADGSPSHNATTGFRVALGTLAAPRARYDELLERWQAEGRLASLTDDITSEADAGARLDAIIANTDEPRMARALTELSEELKRNVALIADQRKEAAGNLIQSAALVAETIGNYNIRLIQLRERLDKAKRDRNQAAIEVLSTGVNNGTSALQGALSIYLDNAATGARYADDMFRQQFQRVQDELARKPVIGQSLLARATLFMKHVEQYRQARRLEPEPVLNELLGR</sequence>
<keyword evidence="5" id="KW-1185">Reference proteome</keyword>
<evidence type="ECO:0000313" key="4">
    <source>
        <dbReference type="EMBL" id="PWV62398.1"/>
    </source>
</evidence>
<reference evidence="4 5" key="1">
    <citation type="submission" date="2018-05" db="EMBL/GenBank/DDBJ databases">
        <title>Genomic Encyclopedia of Type Strains, Phase IV (KMG-IV): sequencing the most valuable type-strain genomes for metagenomic binning, comparative biology and taxonomic classification.</title>
        <authorList>
            <person name="Goeker M."/>
        </authorList>
    </citation>
    <scope>NUCLEOTIDE SEQUENCE [LARGE SCALE GENOMIC DNA]</scope>
    <source>
        <strain evidence="4 5">DSM 23606</strain>
    </source>
</reference>
<dbReference type="Proteomes" id="UP000246569">
    <property type="component" value="Unassembled WGS sequence"/>
</dbReference>
<dbReference type="PANTHER" id="PTHR23150:SF19">
    <property type="entry name" value="FORMYLGLYCINE-GENERATING ENZYME"/>
    <property type="match status" value="1"/>
</dbReference>
<protein>
    <submittedName>
        <fullName evidence="4">Formylglycine-generating enzyme required for sulfatase activity</fullName>
    </submittedName>
</protein>
<proteinExistence type="predicted"/>
<keyword evidence="1" id="KW-0175">Coiled coil</keyword>
<feature type="coiled-coil region" evidence="1">
    <location>
        <begin position="423"/>
        <end position="486"/>
    </location>
</feature>
<evidence type="ECO:0000256" key="1">
    <source>
        <dbReference type="SAM" id="Coils"/>
    </source>
</evidence>
<keyword evidence="2" id="KW-0732">Signal</keyword>
<name>A0A317MX51_9GAMM</name>
<organism evidence="4 5">
    <name type="scientific">Plasticicumulans acidivorans</name>
    <dbReference type="NCBI Taxonomy" id="886464"/>
    <lineage>
        <taxon>Bacteria</taxon>
        <taxon>Pseudomonadati</taxon>
        <taxon>Pseudomonadota</taxon>
        <taxon>Gammaproteobacteria</taxon>
        <taxon>Candidatus Competibacteraceae</taxon>
        <taxon>Plasticicumulans</taxon>
    </lineage>
</organism>
<dbReference type="InterPro" id="IPR042095">
    <property type="entry name" value="SUMF_sf"/>
</dbReference>
<dbReference type="InterPro" id="IPR016187">
    <property type="entry name" value="CTDL_fold"/>
</dbReference>
<dbReference type="OrthoDB" id="9768004at2"/>
<dbReference type="RefSeq" id="WP_110018223.1">
    <property type="nucleotide sequence ID" value="NZ_QGTJ01000004.1"/>
</dbReference>
<evidence type="ECO:0000313" key="5">
    <source>
        <dbReference type="Proteomes" id="UP000246569"/>
    </source>
</evidence>
<comment type="caution">
    <text evidence="4">The sequence shown here is derived from an EMBL/GenBank/DDBJ whole genome shotgun (WGS) entry which is preliminary data.</text>
</comment>
<feature type="domain" description="Sulfatase-modifying factor enzyme-like" evidence="3">
    <location>
        <begin position="132"/>
        <end position="366"/>
    </location>
</feature>
<dbReference type="EMBL" id="QGTJ01000004">
    <property type="protein sequence ID" value="PWV62398.1"/>
    <property type="molecule type" value="Genomic_DNA"/>
</dbReference>
<dbReference type="Gene3D" id="3.90.1580.10">
    <property type="entry name" value="paralog of FGE (formylglycine-generating enzyme)"/>
    <property type="match status" value="1"/>
</dbReference>
<dbReference type="Pfam" id="PF03781">
    <property type="entry name" value="FGE-sulfatase"/>
    <property type="match status" value="1"/>
</dbReference>
<dbReference type="AlphaFoldDB" id="A0A317MX51"/>
<evidence type="ECO:0000256" key="2">
    <source>
        <dbReference type="SAM" id="SignalP"/>
    </source>
</evidence>
<accession>A0A317MX51</accession>
<dbReference type="SUPFAM" id="SSF56436">
    <property type="entry name" value="C-type lectin-like"/>
    <property type="match status" value="1"/>
</dbReference>
<feature type="chain" id="PRO_5016292937" evidence="2">
    <location>
        <begin position="25"/>
        <end position="574"/>
    </location>
</feature>
<feature type="signal peptide" evidence="2">
    <location>
        <begin position="1"/>
        <end position="24"/>
    </location>
</feature>
<gene>
    <name evidence="4" type="ORF">C7443_104193</name>
</gene>
<dbReference type="PANTHER" id="PTHR23150">
    <property type="entry name" value="SULFATASE MODIFYING FACTOR 1, 2"/>
    <property type="match status" value="1"/>
</dbReference>